<accession>A0A329YCY2</accession>
<proteinExistence type="predicted"/>
<protein>
    <submittedName>
        <fullName evidence="2">Uncharacterized protein</fullName>
    </submittedName>
</protein>
<dbReference type="OrthoDB" id="9950103at2"/>
<dbReference type="AlphaFoldDB" id="A0A329YCY2"/>
<gene>
    <name evidence="2" type="ORF">DQ393_09250</name>
</gene>
<feature type="region of interest" description="Disordered" evidence="1">
    <location>
        <begin position="36"/>
        <end position="71"/>
    </location>
</feature>
<comment type="caution">
    <text evidence="2">The sequence shown here is derived from an EMBL/GenBank/DDBJ whole genome shotgun (WGS) entry which is preliminary data.</text>
</comment>
<evidence type="ECO:0000256" key="1">
    <source>
        <dbReference type="SAM" id="MobiDB-lite"/>
    </source>
</evidence>
<dbReference type="RefSeq" id="WP_112341441.1">
    <property type="nucleotide sequence ID" value="NZ_QMKK01000025.1"/>
</dbReference>
<sequence length="71" mass="7624">MAALRLHHVGRSNTMVSVLKAAIELSAIKLKDDSNASLKLPKGEKPKNEPIISTSKAGGTSDIKWTDIPRS</sequence>
<dbReference type="EMBL" id="QMKK01000025">
    <property type="protein sequence ID" value="RAX41781.1"/>
    <property type="molecule type" value="Genomic_DNA"/>
</dbReference>
<name>A0A329YCY2_RHITR</name>
<dbReference type="Proteomes" id="UP000251205">
    <property type="component" value="Unassembled WGS sequence"/>
</dbReference>
<evidence type="ECO:0000313" key="3">
    <source>
        <dbReference type="Proteomes" id="UP000251205"/>
    </source>
</evidence>
<evidence type="ECO:0000313" key="2">
    <source>
        <dbReference type="EMBL" id="RAX41781.1"/>
    </source>
</evidence>
<reference evidence="2 3" key="1">
    <citation type="submission" date="2018-06" db="EMBL/GenBank/DDBJ databases">
        <title>Whole Genome Sequence of an efficient microsymbiont, Rhizobium tropici.</title>
        <authorList>
            <person name="Srinivasan R."/>
            <person name="Singh H.V."/>
            <person name="Srivastava R."/>
            <person name="Kumari B."/>
            <person name="Radhakrishna A."/>
        </authorList>
    </citation>
    <scope>NUCLEOTIDE SEQUENCE [LARGE SCALE GENOMIC DNA]</scope>
    <source>
        <strain evidence="2 3">IGFRI Rhizo-19</strain>
    </source>
</reference>
<organism evidence="2 3">
    <name type="scientific">Rhizobium tropici</name>
    <dbReference type="NCBI Taxonomy" id="398"/>
    <lineage>
        <taxon>Bacteria</taxon>
        <taxon>Pseudomonadati</taxon>
        <taxon>Pseudomonadota</taxon>
        <taxon>Alphaproteobacteria</taxon>
        <taxon>Hyphomicrobiales</taxon>
        <taxon>Rhizobiaceae</taxon>
        <taxon>Rhizobium/Agrobacterium group</taxon>
        <taxon>Rhizobium</taxon>
    </lineage>
</organism>